<dbReference type="InterPro" id="IPR008875">
    <property type="entry name" value="TraX"/>
</dbReference>
<feature type="transmembrane region" description="Helical" evidence="1">
    <location>
        <begin position="99"/>
        <end position="116"/>
    </location>
</feature>
<accession>A0A1I0HSW7</accession>
<evidence type="ECO:0000256" key="1">
    <source>
        <dbReference type="SAM" id="Phobius"/>
    </source>
</evidence>
<evidence type="ECO:0000313" key="3">
    <source>
        <dbReference type="Proteomes" id="UP000198508"/>
    </source>
</evidence>
<feature type="transmembrane region" description="Helical" evidence="1">
    <location>
        <begin position="235"/>
        <end position="254"/>
    </location>
</feature>
<dbReference type="AlphaFoldDB" id="A0A1I0HSW7"/>
<keyword evidence="3" id="KW-1185">Reference proteome</keyword>
<reference evidence="3" key="1">
    <citation type="submission" date="2016-10" db="EMBL/GenBank/DDBJ databases">
        <authorList>
            <person name="Varghese N."/>
            <person name="Submissions S."/>
        </authorList>
    </citation>
    <scope>NUCLEOTIDE SEQUENCE [LARGE SCALE GENOMIC DNA]</scope>
    <source>
        <strain evidence="3">NLAE-zl-G277</strain>
    </source>
</reference>
<gene>
    <name evidence="2" type="ORF">SAMN05216313_11797</name>
</gene>
<dbReference type="GeneID" id="93279225"/>
<evidence type="ECO:0000313" key="2">
    <source>
        <dbReference type="EMBL" id="SET87141.1"/>
    </source>
</evidence>
<dbReference type="RefSeq" id="WP_092365914.1">
    <property type="nucleotide sequence ID" value="NZ_DAINWJ010000480.1"/>
</dbReference>
<dbReference type="EMBL" id="FOIM01000017">
    <property type="protein sequence ID" value="SET87141.1"/>
    <property type="molecule type" value="Genomic_DNA"/>
</dbReference>
<keyword evidence="1" id="KW-0812">Transmembrane</keyword>
<proteinExistence type="predicted"/>
<feature type="transmembrane region" description="Helical" evidence="1">
    <location>
        <begin position="128"/>
        <end position="149"/>
    </location>
</feature>
<feature type="transmembrane region" description="Helical" evidence="1">
    <location>
        <begin position="156"/>
        <end position="187"/>
    </location>
</feature>
<sequence>MNGRVRRRRYSRRAFNGLTGNQLKLIGMLAMFADHIGAVVIQCGILHGRDALACSAIIATASGQRWLLVGKVCRYAGRLAFPIFAFLLVEGFRHSRNRAFYALRIGVLALVSEIPFDLAVYNTWFYPGYQNVLFTLLIGIVVMEGLELLDNLFLQIVVIAGGCGLAWVIKSDYSVLGVLLIAGLYWFRHNDVGQLVCGVALSAAESLNYYCVSALAYVPIVLYNGRRGAQEFKYLFYVIYPVHLLVLHLFAGWITGRVGV</sequence>
<dbReference type="Proteomes" id="UP000198508">
    <property type="component" value="Unassembled WGS sequence"/>
</dbReference>
<dbReference type="Pfam" id="PF05857">
    <property type="entry name" value="TraX"/>
    <property type="match status" value="1"/>
</dbReference>
<keyword evidence="1" id="KW-0472">Membrane</keyword>
<protein>
    <submittedName>
        <fullName evidence="2">TraX protein</fullName>
    </submittedName>
</protein>
<feature type="transmembrane region" description="Helical" evidence="1">
    <location>
        <begin position="207"/>
        <end position="223"/>
    </location>
</feature>
<organism evidence="2 3">
    <name type="scientific">Enterocloster lavalensis</name>
    <dbReference type="NCBI Taxonomy" id="460384"/>
    <lineage>
        <taxon>Bacteria</taxon>
        <taxon>Bacillati</taxon>
        <taxon>Bacillota</taxon>
        <taxon>Clostridia</taxon>
        <taxon>Lachnospirales</taxon>
        <taxon>Lachnospiraceae</taxon>
        <taxon>Enterocloster</taxon>
    </lineage>
</organism>
<keyword evidence="1" id="KW-1133">Transmembrane helix</keyword>
<dbReference type="STRING" id="460384.SAMN05216313_11797"/>
<name>A0A1I0HSW7_9FIRM</name>